<protein>
    <submittedName>
        <fullName evidence="1">Two-component sensor histidine kinase</fullName>
    </submittedName>
</protein>
<keyword evidence="1" id="KW-0418">Kinase</keyword>
<gene>
    <name evidence="1" type="ORF">FHS21_006157</name>
</gene>
<organism evidence="1 2">
    <name type="scientific">Phyllobacterium trifolii</name>
    <dbReference type="NCBI Taxonomy" id="300193"/>
    <lineage>
        <taxon>Bacteria</taxon>
        <taxon>Pseudomonadati</taxon>
        <taxon>Pseudomonadota</taxon>
        <taxon>Alphaproteobacteria</taxon>
        <taxon>Hyphomicrobiales</taxon>
        <taxon>Phyllobacteriaceae</taxon>
        <taxon>Phyllobacterium</taxon>
    </lineage>
</organism>
<comment type="caution">
    <text evidence="1">The sequence shown here is derived from an EMBL/GenBank/DDBJ whole genome shotgun (WGS) entry which is preliminary data.</text>
</comment>
<dbReference type="AlphaFoldDB" id="A0A839UIX1"/>
<sequence length="53" mass="5672">MQVGPQSALSLAMLLHELTTNSFKYGALSPAEGQIAVEWAIAKLNKGPGFRLD</sequence>
<proteinExistence type="predicted"/>
<keyword evidence="2" id="KW-1185">Reference proteome</keyword>
<dbReference type="Proteomes" id="UP000554520">
    <property type="component" value="Unassembled WGS sequence"/>
</dbReference>
<dbReference type="EMBL" id="JACHXN010000039">
    <property type="protein sequence ID" value="MBB3149703.1"/>
    <property type="molecule type" value="Genomic_DNA"/>
</dbReference>
<evidence type="ECO:0000313" key="1">
    <source>
        <dbReference type="EMBL" id="MBB3149703.1"/>
    </source>
</evidence>
<reference evidence="1 2" key="1">
    <citation type="submission" date="2020-08" db="EMBL/GenBank/DDBJ databases">
        <title>Genomic Encyclopedia of Type Strains, Phase III (KMG-III): the genomes of soil and plant-associated and newly described type strains.</title>
        <authorList>
            <person name="Whitman W."/>
        </authorList>
    </citation>
    <scope>NUCLEOTIDE SEQUENCE [LARGE SCALE GENOMIC DNA]</scope>
    <source>
        <strain evidence="1 2">CECT 7015</strain>
    </source>
</reference>
<keyword evidence="1" id="KW-0808">Transferase</keyword>
<accession>A0A839UIX1</accession>
<evidence type="ECO:0000313" key="2">
    <source>
        <dbReference type="Proteomes" id="UP000554520"/>
    </source>
</evidence>
<dbReference type="GO" id="GO:0016301">
    <property type="term" value="F:kinase activity"/>
    <property type="evidence" value="ECO:0007669"/>
    <property type="project" value="UniProtKB-KW"/>
</dbReference>
<name>A0A839UIX1_9HYPH</name>